<dbReference type="InterPro" id="IPR003798">
    <property type="entry name" value="DNA_recombination_RmuC"/>
</dbReference>
<dbReference type="PANTHER" id="PTHR30563:SF0">
    <property type="entry name" value="DNA RECOMBINATION PROTEIN RMUC"/>
    <property type="match status" value="1"/>
</dbReference>
<protein>
    <submittedName>
        <fullName evidence="7">DNA recombination protein RmuC</fullName>
    </submittedName>
</protein>
<dbReference type="RefSeq" id="WP_205050983.1">
    <property type="nucleotide sequence ID" value="NZ_JACJKX010000026.1"/>
</dbReference>
<keyword evidence="4" id="KW-0233">DNA recombination</keyword>
<evidence type="ECO:0000256" key="5">
    <source>
        <dbReference type="SAM" id="Coils"/>
    </source>
</evidence>
<sequence length="458" mass="51678">MQTVIHSLSQLPLGFWGTIFAFLSFLLIVLLFFVVNNRTRSRDDLFAFLDKKIEDSSRSDLTKIQAVVNDSIQNANAHLRKEMNDSSSRLADSQNQNMVAFTELIEKINQGNANTQLQAREALKTQVSQLSFGINQELAGIRETLNRQLQTLQSNNDAKLEQMRHTVETKLQSTLETRLSESFKQVAAHLKDVEAGLGEMRTIAGQVGELKRVLTNVKTRGTFGEVQLGVILENIIPNHYEQNVATRPNSNDRVEFAIKMPGVNEGEFVWMPIDSKFPIEDYQKVEDARERADAESAEKYAKAFETRIKAEAKKIHEKYIEVPYTTEFAVMFLPSESLYAECLKRPGLIEDLQNNYRVTVAGPTVLSALLNSLQMGFRTLAIQKRSAEVWMVLGQVKTEFAKFAEALDTMEKRVDGVKTAIAGVRTRTNVMGRRLRDVEQLPGEKKADTVLPFNDGEV</sequence>
<dbReference type="Proteomes" id="UP000777002">
    <property type="component" value="Unassembled WGS sequence"/>
</dbReference>
<evidence type="ECO:0000313" key="8">
    <source>
        <dbReference type="Proteomes" id="UP000777002"/>
    </source>
</evidence>
<reference evidence="7 8" key="1">
    <citation type="journal article" date="2021" name="Sci. Rep.">
        <title>The distribution of antibiotic resistance genes in chicken gut microbiota commensals.</title>
        <authorList>
            <person name="Juricova H."/>
            <person name="Matiasovicova J."/>
            <person name="Kubasova T."/>
            <person name="Cejkova D."/>
            <person name="Rychlik I."/>
        </authorList>
    </citation>
    <scope>NUCLEOTIDE SEQUENCE [LARGE SCALE GENOMIC DNA]</scope>
    <source>
        <strain evidence="7 8">An562</strain>
    </source>
</reference>
<evidence type="ECO:0000256" key="6">
    <source>
        <dbReference type="SAM" id="Phobius"/>
    </source>
</evidence>
<keyword evidence="3 5" id="KW-0175">Coiled coil</keyword>
<gene>
    <name evidence="7" type="primary">rmuC</name>
    <name evidence="7" type="ORF">H5985_09035</name>
</gene>
<feature type="coiled-coil region" evidence="5">
    <location>
        <begin position="135"/>
        <end position="162"/>
    </location>
</feature>
<name>A0ABS2GX27_9BURK</name>
<keyword evidence="6" id="KW-1133">Transmembrane helix</keyword>
<dbReference type="Pfam" id="PF02646">
    <property type="entry name" value="RmuC"/>
    <property type="match status" value="1"/>
</dbReference>
<comment type="similarity">
    <text evidence="2">Belongs to the RmuC family.</text>
</comment>
<keyword evidence="8" id="KW-1185">Reference proteome</keyword>
<organism evidence="7 8">
    <name type="scientific">Parasutterella secunda</name>
    <dbReference type="NCBI Taxonomy" id="626947"/>
    <lineage>
        <taxon>Bacteria</taxon>
        <taxon>Pseudomonadati</taxon>
        <taxon>Pseudomonadota</taxon>
        <taxon>Betaproteobacteria</taxon>
        <taxon>Burkholderiales</taxon>
        <taxon>Sutterellaceae</taxon>
        <taxon>Parasutterella</taxon>
    </lineage>
</organism>
<evidence type="ECO:0000256" key="1">
    <source>
        <dbReference type="ARBA" id="ARBA00003416"/>
    </source>
</evidence>
<proteinExistence type="inferred from homology"/>
<dbReference type="PANTHER" id="PTHR30563">
    <property type="entry name" value="DNA RECOMBINATION PROTEIN RMUC"/>
    <property type="match status" value="1"/>
</dbReference>
<comment type="function">
    <text evidence="1">Involved in DNA recombination.</text>
</comment>
<evidence type="ECO:0000256" key="2">
    <source>
        <dbReference type="ARBA" id="ARBA00009840"/>
    </source>
</evidence>
<evidence type="ECO:0000256" key="3">
    <source>
        <dbReference type="ARBA" id="ARBA00023054"/>
    </source>
</evidence>
<comment type="caution">
    <text evidence="7">The sequence shown here is derived from an EMBL/GenBank/DDBJ whole genome shotgun (WGS) entry which is preliminary data.</text>
</comment>
<evidence type="ECO:0000313" key="7">
    <source>
        <dbReference type="EMBL" id="MBM6929403.1"/>
    </source>
</evidence>
<keyword evidence="6" id="KW-0812">Transmembrane</keyword>
<feature type="transmembrane region" description="Helical" evidence="6">
    <location>
        <begin position="13"/>
        <end position="35"/>
    </location>
</feature>
<evidence type="ECO:0000256" key="4">
    <source>
        <dbReference type="ARBA" id="ARBA00023172"/>
    </source>
</evidence>
<dbReference type="EMBL" id="JACJKX010000026">
    <property type="protein sequence ID" value="MBM6929403.1"/>
    <property type="molecule type" value="Genomic_DNA"/>
</dbReference>
<accession>A0ABS2GX27</accession>
<keyword evidence="6" id="KW-0472">Membrane</keyword>